<name>A0AAN6GUF8_9BASI</name>
<organism evidence="5 6">
    <name type="scientific">Tilletia horrida</name>
    <dbReference type="NCBI Taxonomy" id="155126"/>
    <lineage>
        <taxon>Eukaryota</taxon>
        <taxon>Fungi</taxon>
        <taxon>Dikarya</taxon>
        <taxon>Basidiomycota</taxon>
        <taxon>Ustilaginomycotina</taxon>
        <taxon>Exobasidiomycetes</taxon>
        <taxon>Tilletiales</taxon>
        <taxon>Tilletiaceae</taxon>
        <taxon>Tilletia</taxon>
    </lineage>
</organism>
<sequence>MATRLAGGSGGAGGAGTMLPHPTTEWDQLGSVFYRRASIYASLSWPLRNLSDHILAACPNGGYIALYRDRTRLQQVGHSQPSHLLRPNIQIYTPAGRLIETLPCDQSRKIIALGWTPSEQLAVVLDDGIVRLYTFFAAAPQPTASSFGTEQSGIGASLTTGTSATVGTSNGAATSTSAPVTAPVSVTSTCYYVPYPLGQEAADTGITDAKIYNPSPTAFVSTPAHRPSLSSIGEPQPPPPDVNTASGSGVVALTGSGIFLYWPFPQNPLFPAQPAHTGARTVSAQPDTSGAIYPGSATLGGGPTNVTEGLSSDVASGSVVHVLRVPETFVPPTVASWSLIPPASSTVSSTPSGSRPPPTILISPAFSSSLLALTPSASLDGTAASLSASDTAPYSLDSSDPSAPSPNAELTDLQLSRGPFYAIRPSPNGKLLALLTGNNDPSDASNTRASPTRKLWVVSSDLQRSLSEFDILASDAYMAASRVDGGLLDMASTTLGFEDKGGLGNTGILQIEWCGDNTVALAWNEEVLMVGPFGDSLRYYYSGCVHLVPELDGLRIISTERHELVQKVSEDSAAVFLPGSLHPAAQLFDASETFFARQSGGGGGGTSASSAANAGRRVISGRSLTGSNGLATRNSVGGSRGQYASAARADDVIRAIRAGAPISTGSDGIARIALDEEGSSRPSRKGEENLSEAVDTCLRAAVHEWEVGWQRKLVKAAAFGKAFLDMYDPSFFVTTAKTLRVLNAARAYEIGLPISSEEYQAPAPLPSLPHLTGPSALIARLAARNQHLLSSRIAQLLSLRPDAILKHWARAKISRPLPLGGVVQSANGNGSGVAASSTAAVSGAVDQADEVATEAIVRKFEGMWGEGVSISYAEIARVAWGMGRTKLATKLLEYEPRAVDQVPLLLNMHEDKLALVKAIESGDTDLVYHVLLRLKGQLSRGDFFRIIQAPLSDSLIPSSQQINQQQKGTASSLLSVPNRLGGSISSGTAASRYALSAQQPTQYLSLASNLVEVYAREQDRELLRDYYYQDDRRTESALLVLEEAERESRIRAVKRAAAAASNGGSAEADLGRDEQGLQDRIFKLKTAQKFFAEEKERALEAKLIEEQTRLLGFQAALESEDGGIHRFIGLSVNETVRQCLLKGMLRKAEKIRTDWKIPDKRWWQLRVDALASNRDWEGLWAFAIAKKSPIGYEPFVSRLVAMGETDEAVRYVTRCLQDKTDKARLTAFVQRLPNQAVAQELEAAMER</sequence>
<feature type="domain" description="Vps16 N-terminal" evidence="4">
    <location>
        <begin position="509"/>
        <end position="594"/>
    </location>
</feature>
<dbReference type="EMBL" id="JAPDMZ010000005">
    <property type="protein sequence ID" value="KAK0557470.1"/>
    <property type="molecule type" value="Genomic_DNA"/>
</dbReference>
<comment type="caution">
    <text evidence="5">The sequence shown here is derived from an EMBL/GenBank/DDBJ whole genome shotgun (WGS) entry which is preliminary data.</text>
</comment>
<feature type="domain" description="Vps16 N-terminal" evidence="4">
    <location>
        <begin position="687"/>
        <end position="733"/>
    </location>
</feature>
<evidence type="ECO:0000259" key="3">
    <source>
        <dbReference type="Pfam" id="PF04840"/>
    </source>
</evidence>
<dbReference type="InterPro" id="IPR006926">
    <property type="entry name" value="Vps16_N"/>
</dbReference>
<evidence type="ECO:0000313" key="6">
    <source>
        <dbReference type="Proteomes" id="UP001176517"/>
    </source>
</evidence>
<dbReference type="Pfam" id="PF04841">
    <property type="entry name" value="Vps16_N"/>
    <property type="match status" value="3"/>
</dbReference>
<dbReference type="InterPro" id="IPR038132">
    <property type="entry name" value="Vps16_C_sf"/>
</dbReference>
<feature type="domain" description="Vps16 C-terminal" evidence="3">
    <location>
        <begin position="870"/>
        <end position="949"/>
    </location>
</feature>
<dbReference type="Proteomes" id="UP001176517">
    <property type="component" value="Unassembled WGS sequence"/>
</dbReference>
<dbReference type="GO" id="GO:0003779">
    <property type="term" value="F:actin binding"/>
    <property type="evidence" value="ECO:0007669"/>
    <property type="project" value="TreeGrafter"/>
</dbReference>
<gene>
    <name evidence="5" type="primary">vps16</name>
    <name evidence="5" type="ORF">OC846_000458</name>
</gene>
<dbReference type="GO" id="GO:0042144">
    <property type="term" value="P:vacuole fusion, non-autophagic"/>
    <property type="evidence" value="ECO:0007669"/>
    <property type="project" value="TreeGrafter"/>
</dbReference>
<dbReference type="Pfam" id="PF04840">
    <property type="entry name" value="Vps16_C"/>
    <property type="match status" value="3"/>
</dbReference>
<feature type="domain" description="Vps16 N-terminal" evidence="4">
    <location>
        <begin position="22"/>
        <end position="138"/>
    </location>
</feature>
<dbReference type="GO" id="GO:0006886">
    <property type="term" value="P:intracellular protein transport"/>
    <property type="evidence" value="ECO:0007669"/>
    <property type="project" value="InterPro"/>
</dbReference>
<accession>A0AAN6GUF8</accession>
<evidence type="ECO:0000313" key="5">
    <source>
        <dbReference type="EMBL" id="KAK0557470.1"/>
    </source>
</evidence>
<feature type="domain" description="Vps16 C-terminal" evidence="3">
    <location>
        <begin position="1006"/>
        <end position="1063"/>
    </location>
</feature>
<evidence type="ECO:0000256" key="2">
    <source>
        <dbReference type="SAM" id="MobiDB-lite"/>
    </source>
</evidence>
<feature type="compositionally biased region" description="Gly residues" evidence="2">
    <location>
        <begin position="7"/>
        <end position="16"/>
    </location>
</feature>
<dbReference type="FunFam" id="1.10.150.780:FF:000001">
    <property type="entry name" value="Vacuolar protein sorting-associated protein 16 homolog"/>
    <property type="match status" value="1"/>
</dbReference>
<dbReference type="GO" id="GO:0005768">
    <property type="term" value="C:endosome"/>
    <property type="evidence" value="ECO:0007669"/>
    <property type="project" value="TreeGrafter"/>
</dbReference>
<feature type="region of interest" description="Disordered" evidence="2">
    <location>
        <begin position="221"/>
        <end position="245"/>
    </location>
</feature>
<dbReference type="InterPro" id="IPR016534">
    <property type="entry name" value="VPS16"/>
</dbReference>
<keyword evidence="6" id="KW-1185">Reference proteome</keyword>
<comment type="similarity">
    <text evidence="1">Belongs to the VPS16 family.</text>
</comment>
<feature type="region of interest" description="Disordered" evidence="2">
    <location>
        <begin position="389"/>
        <end position="408"/>
    </location>
</feature>
<dbReference type="AlphaFoldDB" id="A0AAN6GUF8"/>
<feature type="domain" description="Vps16 C-terminal" evidence="3">
    <location>
        <begin position="1077"/>
        <end position="1230"/>
    </location>
</feature>
<reference evidence="5" key="1">
    <citation type="journal article" date="2023" name="PhytoFront">
        <title>Draft Genome Resources of Seven Strains of Tilletia horrida, Causal Agent of Kernel Smut of Rice.</title>
        <authorList>
            <person name="Khanal S."/>
            <person name="Antony Babu S."/>
            <person name="Zhou X.G."/>
        </authorList>
    </citation>
    <scope>NUCLEOTIDE SEQUENCE</scope>
    <source>
        <strain evidence="5">TX6</strain>
    </source>
</reference>
<dbReference type="Gene3D" id="1.10.150.780">
    <property type="entry name" value="Vps16, C-terminal region"/>
    <property type="match status" value="1"/>
</dbReference>
<dbReference type="PANTHER" id="PTHR12811">
    <property type="entry name" value="VACUOLAR PROTEIN SORTING VPS16"/>
    <property type="match status" value="1"/>
</dbReference>
<dbReference type="PANTHER" id="PTHR12811:SF0">
    <property type="entry name" value="VACUOLAR PROTEIN SORTING-ASSOCIATED PROTEIN 16 HOMOLOG"/>
    <property type="match status" value="1"/>
</dbReference>
<protein>
    <submittedName>
        <fullName evidence="5">Vacuolar protein sorting-associated protein 16</fullName>
    </submittedName>
</protein>
<dbReference type="InterPro" id="IPR006925">
    <property type="entry name" value="Vps16_C"/>
</dbReference>
<dbReference type="GO" id="GO:0098588">
    <property type="term" value="C:bounding membrane of organelle"/>
    <property type="evidence" value="ECO:0007669"/>
    <property type="project" value="UniProtKB-ARBA"/>
</dbReference>
<evidence type="ECO:0000256" key="1">
    <source>
        <dbReference type="ARBA" id="ARBA00009250"/>
    </source>
</evidence>
<evidence type="ECO:0000259" key="4">
    <source>
        <dbReference type="Pfam" id="PF04841"/>
    </source>
</evidence>
<feature type="compositionally biased region" description="Low complexity" evidence="2">
    <location>
        <begin position="392"/>
        <end position="406"/>
    </location>
</feature>
<feature type="region of interest" description="Disordered" evidence="2">
    <location>
        <begin position="1"/>
        <end position="20"/>
    </location>
</feature>
<dbReference type="GO" id="GO:0016197">
    <property type="term" value="P:endosomal transport"/>
    <property type="evidence" value="ECO:0007669"/>
    <property type="project" value="TreeGrafter"/>
</dbReference>
<proteinExistence type="inferred from homology"/>
<dbReference type="GO" id="GO:0030897">
    <property type="term" value="C:HOPS complex"/>
    <property type="evidence" value="ECO:0007669"/>
    <property type="project" value="TreeGrafter"/>
</dbReference>